<comment type="caution">
    <text evidence="1">The sequence shown here is derived from an EMBL/GenBank/DDBJ whole genome shotgun (WGS) entry which is preliminary data.</text>
</comment>
<proteinExistence type="predicted"/>
<organism evidence="1 3">
    <name type="scientific">Saliniramus fredricksonii</name>
    <dbReference type="NCBI Taxonomy" id="1653334"/>
    <lineage>
        <taxon>Bacteria</taxon>
        <taxon>Pseudomonadati</taxon>
        <taxon>Pseudomonadota</taxon>
        <taxon>Alphaproteobacteria</taxon>
        <taxon>Hyphomicrobiales</taxon>
        <taxon>Salinarimonadaceae</taxon>
        <taxon>Saliniramus</taxon>
    </lineage>
</organism>
<reference evidence="1 3" key="1">
    <citation type="submission" date="2015-09" db="EMBL/GenBank/DDBJ databases">
        <title>Identification and resolution of microdiversity through metagenomic sequencing of parallel consortia.</title>
        <authorList>
            <person name="Nelson W.C."/>
            <person name="Romine M.F."/>
            <person name="Lindemann S.R."/>
        </authorList>
    </citation>
    <scope>NUCLEOTIDE SEQUENCE [LARGE SCALE GENOMIC DNA]</scope>
    <source>
        <strain evidence="1">HL-109</strain>
    </source>
</reference>
<evidence type="ECO:0000313" key="3">
    <source>
        <dbReference type="Proteomes" id="UP000050497"/>
    </source>
</evidence>
<evidence type="ECO:0000313" key="2">
    <source>
        <dbReference type="EMBL" id="SCC81544.1"/>
    </source>
</evidence>
<dbReference type="EMBL" id="LJSX01000004">
    <property type="protein sequence ID" value="KPQ11961.1"/>
    <property type="molecule type" value="Genomic_DNA"/>
</dbReference>
<evidence type="ECO:0000313" key="4">
    <source>
        <dbReference type="Proteomes" id="UP000182800"/>
    </source>
</evidence>
<gene>
    <name evidence="2" type="ORF">GA0071312_2489</name>
    <name evidence="1" type="ORF">HLUCCO17_03970</name>
</gene>
<sequence>MDPKAIATPQSPGQNGMFAAAFDTASNPSKALTAPADNQIAAFPLAAPAIGAGTVTAVAMAAVASIGVSWNSLSRDEQRIVRDTVWNVLTDMVQRGVIGLGHLGDTIRNLAQLPGEVGSALQRAVMDALQLNARVPDLNDVIDAVHSLPVVNECQPRRPEDLIGMCGECTADAYGQLRQAGIKRITQEAVANGAHYVLEIQTNQGVYVLDCTIGQFGGTGDPNGPWQANNLLTNGSNAVLMKKETYHELLRTLVGRLHM</sequence>
<dbReference type="EMBL" id="FMBM01000002">
    <property type="protein sequence ID" value="SCC81544.1"/>
    <property type="molecule type" value="Genomic_DNA"/>
</dbReference>
<evidence type="ECO:0000313" key="1">
    <source>
        <dbReference type="EMBL" id="KPQ11961.1"/>
    </source>
</evidence>
<name>A0A0P7X9Q3_9HYPH</name>
<reference evidence="2 4" key="2">
    <citation type="submission" date="2016-08" db="EMBL/GenBank/DDBJ databases">
        <authorList>
            <person name="Varghese N."/>
            <person name="Submissions Spin"/>
        </authorList>
    </citation>
    <scope>NUCLEOTIDE SEQUENCE [LARGE SCALE GENOMIC DNA]</scope>
    <source>
        <strain evidence="2 4">HL-109</strain>
    </source>
</reference>
<accession>A0A0P7X9Q3</accession>
<dbReference type="STRING" id="1653334.GA0071312_2489"/>
<dbReference type="Proteomes" id="UP000050497">
    <property type="component" value="Unassembled WGS sequence"/>
</dbReference>
<protein>
    <submittedName>
        <fullName evidence="1">Uncharacterized protein</fullName>
    </submittedName>
</protein>
<keyword evidence="4" id="KW-1185">Reference proteome</keyword>
<dbReference type="AlphaFoldDB" id="A0A0P7X9Q3"/>
<dbReference type="Proteomes" id="UP000182800">
    <property type="component" value="Unassembled WGS sequence"/>
</dbReference>